<feature type="compositionally biased region" description="Low complexity" evidence="6">
    <location>
        <begin position="349"/>
        <end position="407"/>
    </location>
</feature>
<feature type="compositionally biased region" description="Low complexity" evidence="6">
    <location>
        <begin position="435"/>
        <end position="457"/>
    </location>
</feature>
<dbReference type="SMART" id="SM00511">
    <property type="entry name" value="ORANGE"/>
    <property type="match status" value="1"/>
</dbReference>
<dbReference type="InterPro" id="IPR050370">
    <property type="entry name" value="HES_HEY"/>
</dbReference>
<feature type="domain" description="BHLH" evidence="7">
    <location>
        <begin position="72"/>
        <end position="129"/>
    </location>
</feature>
<dbReference type="Proteomes" id="UP000291343">
    <property type="component" value="Unassembled WGS sequence"/>
</dbReference>
<feature type="compositionally biased region" description="Polar residues" evidence="6">
    <location>
        <begin position="57"/>
        <end position="67"/>
    </location>
</feature>
<feature type="region of interest" description="Disordered" evidence="6">
    <location>
        <begin position="1"/>
        <end position="85"/>
    </location>
</feature>
<keyword evidence="3" id="KW-0238">DNA-binding</keyword>
<dbReference type="PROSITE" id="PS51054">
    <property type="entry name" value="ORANGE"/>
    <property type="match status" value="1"/>
</dbReference>
<dbReference type="AlphaFoldDB" id="A0A482XI22"/>
<dbReference type="GO" id="GO:1990837">
    <property type="term" value="F:sequence-specific double-stranded DNA binding"/>
    <property type="evidence" value="ECO:0007669"/>
    <property type="project" value="UniProtKB-ARBA"/>
</dbReference>
<dbReference type="Pfam" id="PF00010">
    <property type="entry name" value="HLH"/>
    <property type="match status" value="1"/>
</dbReference>
<evidence type="ECO:0000313" key="10">
    <source>
        <dbReference type="Proteomes" id="UP000291343"/>
    </source>
</evidence>
<evidence type="ECO:0000259" key="7">
    <source>
        <dbReference type="PROSITE" id="PS50888"/>
    </source>
</evidence>
<keyword evidence="2" id="KW-0805">Transcription regulation</keyword>
<evidence type="ECO:0008006" key="11">
    <source>
        <dbReference type="Google" id="ProtNLM"/>
    </source>
</evidence>
<comment type="subcellular location">
    <subcellularLocation>
        <location evidence="1">Nucleus</location>
    </subcellularLocation>
</comment>
<feature type="region of interest" description="Disordered" evidence="6">
    <location>
        <begin position="572"/>
        <end position="595"/>
    </location>
</feature>
<feature type="region of interest" description="Disordered" evidence="6">
    <location>
        <begin position="182"/>
        <end position="204"/>
    </location>
</feature>
<evidence type="ECO:0000313" key="9">
    <source>
        <dbReference type="EMBL" id="RZF45159.1"/>
    </source>
</evidence>
<dbReference type="STRING" id="195883.A0A482XI22"/>
<dbReference type="PROSITE" id="PS50888">
    <property type="entry name" value="BHLH"/>
    <property type="match status" value="1"/>
</dbReference>
<gene>
    <name evidence="9" type="ORF">LSTR_LSTR007122</name>
</gene>
<sequence length="796" mass="84665">MVTQCLSDSCTLTSPGGPSVGHGLTASSPQPTQIDSVSSNTGCSTNVTSSSTGVTSQGGQASPQPSKRSGDNRRSNKPIMEKKRRARINNCLNELKSLILDAMKKDPARHSKLEKADILEMTVKHLETMQRQQSAISVATDPQVLNKFRAGFSECAGEVGRFPGLEPPVRRRLLQHLANVLNTSTGNENPGATTLQTNPGGTASATTIPTLQVHILPAISAATNEGTVSTTPLLTQQSILFSTSVNGANQQLVPTRLPNGDIALVLPNTPVNHQSAVNINLSSTNTSSKNIVNKVSGSSIKASGTITVSGTVTPPAMSPLPMLIPISSKNSSQQGGTDSPMVSPALTLTVPSMNVSNSVPPSSSSLPQSSSTTSSVPSSTPTSSPLITSTNSTSNMISASSSSSSLTNKQTFSTLNALGTNSNVVTNVAFNNRQSPVSSTVSSPPDISIPSSTSFDSGQSASPSVVELQMMSPNGQQFASEYVTPKNSPPSAQGLLGENSTKIATRTLPNTVSLVDGNMNIAQRTIQNVENYSTRTTSNDVNVEISTSMNISPRTSPHAANFARETSIADNISPRNLSPEHEQPTTGELGLIPRDVPPRNHSLAISFTGERLIHIPARTTTSPLSVSSQSSSLASPVSTELTHLQQNHGFPIRKEFSSETSVSQGLRHFQQGHRLRNRDEFSSASVVGPGLGLLQPAHRLQSMEEMPSKISGLRLPQETHRFRKMEEISVASAGLTHSQQNHSFQKMEEISSVTHSQHDLRIEQNRGYVSPPMTRPLSLVINKTEDQDDEMPWRPW</sequence>
<dbReference type="InterPro" id="IPR003650">
    <property type="entry name" value="Orange_dom"/>
</dbReference>
<feature type="compositionally biased region" description="Low complexity" evidence="6">
    <location>
        <begin position="36"/>
        <end position="55"/>
    </location>
</feature>
<dbReference type="PANTHER" id="PTHR10985">
    <property type="entry name" value="BASIC HELIX-LOOP-HELIX TRANSCRIPTION FACTOR, HES-RELATED"/>
    <property type="match status" value="1"/>
</dbReference>
<dbReference type="FunFam" id="4.10.280.10:FF:000009">
    <property type="entry name" value="Transcription factor HES-1"/>
    <property type="match status" value="1"/>
</dbReference>
<dbReference type="InterPro" id="IPR036638">
    <property type="entry name" value="HLH_DNA-bd_sf"/>
</dbReference>
<evidence type="ECO:0000256" key="1">
    <source>
        <dbReference type="ARBA" id="ARBA00004123"/>
    </source>
</evidence>
<feature type="region of interest" description="Disordered" evidence="6">
    <location>
        <begin position="764"/>
        <end position="796"/>
    </location>
</feature>
<dbReference type="Gene3D" id="4.10.280.10">
    <property type="entry name" value="Helix-loop-helix DNA-binding domain"/>
    <property type="match status" value="1"/>
</dbReference>
<dbReference type="SMR" id="A0A482XI22"/>
<proteinExistence type="predicted"/>
<dbReference type="EMBL" id="QKKF02009718">
    <property type="protein sequence ID" value="RZF45159.1"/>
    <property type="molecule type" value="Genomic_DNA"/>
</dbReference>
<dbReference type="CDD" id="cd18913">
    <property type="entry name" value="bHLH-O_hairy_like"/>
    <property type="match status" value="1"/>
</dbReference>
<evidence type="ECO:0000256" key="4">
    <source>
        <dbReference type="ARBA" id="ARBA00023163"/>
    </source>
</evidence>
<comment type="caution">
    <text evidence="9">The sequence shown here is derived from an EMBL/GenBank/DDBJ whole genome shotgun (WGS) entry which is preliminary data.</text>
</comment>
<dbReference type="SUPFAM" id="SSF158457">
    <property type="entry name" value="Orange domain-like"/>
    <property type="match status" value="1"/>
</dbReference>
<feature type="domain" description="Orange" evidence="8">
    <location>
        <begin position="148"/>
        <end position="177"/>
    </location>
</feature>
<feature type="region of interest" description="Disordered" evidence="6">
    <location>
        <begin position="322"/>
        <end position="407"/>
    </location>
</feature>
<evidence type="ECO:0000259" key="8">
    <source>
        <dbReference type="PROSITE" id="PS51054"/>
    </source>
</evidence>
<feature type="compositionally biased region" description="Polar residues" evidence="6">
    <location>
        <begin position="327"/>
        <end position="337"/>
    </location>
</feature>
<dbReference type="InParanoid" id="A0A482XI22"/>
<name>A0A482XI22_LAOST</name>
<dbReference type="SUPFAM" id="SSF47459">
    <property type="entry name" value="HLH, helix-loop-helix DNA-binding domain"/>
    <property type="match status" value="1"/>
</dbReference>
<dbReference type="InterPro" id="IPR011598">
    <property type="entry name" value="bHLH_dom"/>
</dbReference>
<keyword evidence="5" id="KW-0539">Nucleus</keyword>
<feature type="compositionally biased region" description="Polar residues" evidence="6">
    <location>
        <begin position="25"/>
        <end position="35"/>
    </location>
</feature>
<feature type="region of interest" description="Disordered" evidence="6">
    <location>
        <begin position="434"/>
        <end position="464"/>
    </location>
</feature>
<accession>A0A482XI22</accession>
<dbReference type="SMART" id="SM00353">
    <property type="entry name" value="HLH"/>
    <property type="match status" value="1"/>
</dbReference>
<protein>
    <recommendedName>
        <fullName evidence="11">BHLH domain-containing protein</fullName>
    </recommendedName>
</protein>
<dbReference type="GO" id="GO:0046983">
    <property type="term" value="F:protein dimerization activity"/>
    <property type="evidence" value="ECO:0007669"/>
    <property type="project" value="InterPro"/>
</dbReference>
<evidence type="ECO:0000256" key="5">
    <source>
        <dbReference type="ARBA" id="ARBA00023242"/>
    </source>
</evidence>
<dbReference type="Gene3D" id="6.10.250.980">
    <property type="match status" value="1"/>
</dbReference>
<evidence type="ECO:0000256" key="2">
    <source>
        <dbReference type="ARBA" id="ARBA00023015"/>
    </source>
</evidence>
<keyword evidence="4" id="KW-0804">Transcription</keyword>
<feature type="compositionally biased region" description="Polar residues" evidence="6">
    <location>
        <begin position="1"/>
        <end position="16"/>
    </location>
</feature>
<evidence type="ECO:0000256" key="6">
    <source>
        <dbReference type="SAM" id="MobiDB-lite"/>
    </source>
</evidence>
<dbReference type="Pfam" id="PF07527">
    <property type="entry name" value="Hairy_orange"/>
    <property type="match status" value="1"/>
</dbReference>
<organism evidence="9 10">
    <name type="scientific">Laodelphax striatellus</name>
    <name type="common">Small brown planthopper</name>
    <name type="synonym">Delphax striatella</name>
    <dbReference type="NCBI Taxonomy" id="195883"/>
    <lineage>
        <taxon>Eukaryota</taxon>
        <taxon>Metazoa</taxon>
        <taxon>Ecdysozoa</taxon>
        <taxon>Arthropoda</taxon>
        <taxon>Hexapoda</taxon>
        <taxon>Insecta</taxon>
        <taxon>Pterygota</taxon>
        <taxon>Neoptera</taxon>
        <taxon>Paraneoptera</taxon>
        <taxon>Hemiptera</taxon>
        <taxon>Auchenorrhyncha</taxon>
        <taxon>Fulgoroidea</taxon>
        <taxon>Delphacidae</taxon>
        <taxon>Criomorphinae</taxon>
        <taxon>Laodelphax</taxon>
    </lineage>
</organism>
<dbReference type="GO" id="GO:0006355">
    <property type="term" value="P:regulation of DNA-templated transcription"/>
    <property type="evidence" value="ECO:0007669"/>
    <property type="project" value="InterPro"/>
</dbReference>
<dbReference type="GO" id="GO:0005634">
    <property type="term" value="C:nucleus"/>
    <property type="evidence" value="ECO:0007669"/>
    <property type="project" value="UniProtKB-SubCell"/>
</dbReference>
<evidence type="ECO:0000256" key="3">
    <source>
        <dbReference type="ARBA" id="ARBA00023125"/>
    </source>
</evidence>
<keyword evidence="10" id="KW-1185">Reference proteome</keyword>
<dbReference type="OrthoDB" id="6085656at2759"/>
<reference evidence="9 10" key="1">
    <citation type="journal article" date="2017" name="Gigascience">
        <title>Genome sequence of the small brown planthopper, Laodelphax striatellus.</title>
        <authorList>
            <person name="Zhu J."/>
            <person name="Jiang F."/>
            <person name="Wang X."/>
            <person name="Yang P."/>
            <person name="Bao Y."/>
            <person name="Zhao W."/>
            <person name="Wang W."/>
            <person name="Lu H."/>
            <person name="Wang Q."/>
            <person name="Cui N."/>
            <person name="Li J."/>
            <person name="Chen X."/>
            <person name="Luo L."/>
            <person name="Yu J."/>
            <person name="Kang L."/>
            <person name="Cui F."/>
        </authorList>
    </citation>
    <scope>NUCLEOTIDE SEQUENCE [LARGE SCALE GENOMIC DNA]</scope>
    <source>
        <strain evidence="9">Lst14</strain>
    </source>
</reference>